<keyword evidence="2" id="KW-0472">Membrane</keyword>
<feature type="domain" description="YdbS-like PH" evidence="3">
    <location>
        <begin position="92"/>
        <end position="165"/>
    </location>
</feature>
<dbReference type="InterPro" id="IPR005182">
    <property type="entry name" value="YdbS-like_PH"/>
</dbReference>
<keyword evidence="2" id="KW-1133">Transmembrane helix</keyword>
<dbReference type="STRING" id="1802385.A2856_00735"/>
<feature type="transmembrane region" description="Helical" evidence="2">
    <location>
        <begin position="24"/>
        <end position="48"/>
    </location>
</feature>
<proteinExistence type="predicted"/>
<dbReference type="Proteomes" id="UP000177885">
    <property type="component" value="Unassembled WGS sequence"/>
</dbReference>
<evidence type="ECO:0000256" key="2">
    <source>
        <dbReference type="SAM" id="Phobius"/>
    </source>
</evidence>
<dbReference type="PANTHER" id="PTHR37938">
    <property type="entry name" value="BLL0215 PROTEIN"/>
    <property type="match status" value="1"/>
</dbReference>
<gene>
    <name evidence="4" type="ORF">A2856_00735</name>
</gene>
<protein>
    <recommendedName>
        <fullName evidence="3">YdbS-like PH domain-containing protein</fullName>
    </recommendedName>
</protein>
<feature type="transmembrane region" description="Helical" evidence="2">
    <location>
        <begin position="60"/>
        <end position="79"/>
    </location>
</feature>
<evidence type="ECO:0000259" key="3">
    <source>
        <dbReference type="Pfam" id="PF03703"/>
    </source>
</evidence>
<feature type="compositionally biased region" description="Pro residues" evidence="1">
    <location>
        <begin position="183"/>
        <end position="192"/>
    </location>
</feature>
<feature type="region of interest" description="Disordered" evidence="1">
    <location>
        <begin position="173"/>
        <end position="192"/>
    </location>
</feature>
<dbReference type="AlphaFoldDB" id="A0A1F7TLY8"/>
<evidence type="ECO:0000256" key="1">
    <source>
        <dbReference type="SAM" id="MobiDB-lite"/>
    </source>
</evidence>
<keyword evidence="2" id="KW-0812">Transmembrane</keyword>
<sequence length="192" mass="21864">MMRLDQLPNQARDEKIVLLLRRHWFTVLPILFMFLGLSAAPLVAVILFPERLTDLLAHPTAGPLIALCASAYYLGVWLFTCFEFVDYYLDVWIITNERVINIEQVGLFNRTVSELHLANIQDVTSEVKGIVKTLLDYGDMHVQSSAEKVRFHFKDIPRPDQVKQQVLDLVHDDQGRHGTGTPAPTPMQKPTV</sequence>
<reference evidence="4 5" key="1">
    <citation type="journal article" date="2016" name="Nat. Commun.">
        <title>Thousands of microbial genomes shed light on interconnected biogeochemical processes in an aquifer system.</title>
        <authorList>
            <person name="Anantharaman K."/>
            <person name="Brown C.T."/>
            <person name="Hug L.A."/>
            <person name="Sharon I."/>
            <person name="Castelle C.J."/>
            <person name="Probst A.J."/>
            <person name="Thomas B.C."/>
            <person name="Singh A."/>
            <person name="Wilkins M.J."/>
            <person name="Karaoz U."/>
            <person name="Brodie E.L."/>
            <person name="Williams K.H."/>
            <person name="Hubbard S.S."/>
            <person name="Banfield J.F."/>
        </authorList>
    </citation>
    <scope>NUCLEOTIDE SEQUENCE [LARGE SCALE GENOMIC DNA]</scope>
</reference>
<evidence type="ECO:0000313" key="5">
    <source>
        <dbReference type="Proteomes" id="UP000177885"/>
    </source>
</evidence>
<organism evidence="4 5">
    <name type="scientific">Candidatus Uhrbacteria bacterium RIFCSPHIGHO2_01_FULL_63_20</name>
    <dbReference type="NCBI Taxonomy" id="1802385"/>
    <lineage>
        <taxon>Bacteria</taxon>
        <taxon>Candidatus Uhriibacteriota</taxon>
    </lineage>
</organism>
<evidence type="ECO:0000313" key="4">
    <source>
        <dbReference type="EMBL" id="OGL67000.1"/>
    </source>
</evidence>
<name>A0A1F7TLY8_9BACT</name>
<dbReference type="PANTHER" id="PTHR37938:SF1">
    <property type="entry name" value="BLL0215 PROTEIN"/>
    <property type="match status" value="1"/>
</dbReference>
<dbReference type="EMBL" id="MGDT01000004">
    <property type="protein sequence ID" value="OGL67000.1"/>
    <property type="molecule type" value="Genomic_DNA"/>
</dbReference>
<comment type="caution">
    <text evidence="4">The sequence shown here is derived from an EMBL/GenBank/DDBJ whole genome shotgun (WGS) entry which is preliminary data.</text>
</comment>
<dbReference type="Pfam" id="PF03703">
    <property type="entry name" value="bPH_2"/>
    <property type="match status" value="1"/>
</dbReference>
<accession>A0A1F7TLY8</accession>